<dbReference type="Pfam" id="PF02628">
    <property type="entry name" value="COX15-CtaA"/>
    <property type="match status" value="1"/>
</dbReference>
<feature type="transmembrane region" description="Helical" evidence="12">
    <location>
        <begin position="239"/>
        <end position="257"/>
    </location>
</feature>
<dbReference type="GO" id="GO:0006784">
    <property type="term" value="P:heme A biosynthetic process"/>
    <property type="evidence" value="ECO:0007669"/>
    <property type="project" value="InterPro"/>
</dbReference>
<keyword evidence="4" id="KW-0479">Metal-binding</keyword>
<dbReference type="FunCoup" id="A0A2V0P9M6">
    <property type="interactions" value="1842"/>
</dbReference>
<keyword evidence="3 12" id="KW-0812">Transmembrane</keyword>
<dbReference type="PANTHER" id="PTHR23289:SF2">
    <property type="entry name" value="CYTOCHROME C OXIDASE ASSEMBLY PROTEIN COX15 HOMOLOG"/>
    <property type="match status" value="1"/>
</dbReference>
<keyword evidence="7" id="KW-0408">Iron</keyword>
<dbReference type="GO" id="GO:0046872">
    <property type="term" value="F:metal ion binding"/>
    <property type="evidence" value="ECO:0007669"/>
    <property type="project" value="UniProtKB-KW"/>
</dbReference>
<reference evidence="13 14" key="1">
    <citation type="journal article" date="2018" name="Sci. Rep.">
        <title>Raphidocelis subcapitata (=Pseudokirchneriella subcapitata) provides an insight into genome evolution and environmental adaptations in the Sphaeropleales.</title>
        <authorList>
            <person name="Suzuki S."/>
            <person name="Yamaguchi H."/>
            <person name="Nakajima N."/>
            <person name="Kawachi M."/>
        </authorList>
    </citation>
    <scope>NUCLEOTIDE SEQUENCE [LARGE SCALE GENOMIC DNA]</scope>
    <source>
        <strain evidence="13 14">NIES-35</strain>
    </source>
</reference>
<dbReference type="GO" id="GO:0005743">
    <property type="term" value="C:mitochondrial inner membrane"/>
    <property type="evidence" value="ECO:0007669"/>
    <property type="project" value="TreeGrafter"/>
</dbReference>
<comment type="catalytic activity">
    <reaction evidence="11">
        <text>Fe(II)-heme o + 2 A + H2O = Fe(II)-heme a + 2 AH2</text>
        <dbReference type="Rhea" id="RHEA:63388"/>
        <dbReference type="ChEBI" id="CHEBI:13193"/>
        <dbReference type="ChEBI" id="CHEBI:15377"/>
        <dbReference type="ChEBI" id="CHEBI:17499"/>
        <dbReference type="ChEBI" id="CHEBI:60530"/>
        <dbReference type="ChEBI" id="CHEBI:61715"/>
        <dbReference type="EC" id="1.17.99.9"/>
    </reaction>
    <physiologicalReaction direction="left-to-right" evidence="11">
        <dbReference type="Rhea" id="RHEA:63389"/>
    </physiologicalReaction>
</comment>
<feature type="transmembrane region" description="Helical" evidence="12">
    <location>
        <begin position="278"/>
        <end position="297"/>
    </location>
</feature>
<evidence type="ECO:0000256" key="1">
    <source>
        <dbReference type="ARBA" id="ARBA00001970"/>
    </source>
</evidence>
<feature type="transmembrane region" description="Helical" evidence="12">
    <location>
        <begin position="209"/>
        <end position="227"/>
    </location>
</feature>
<dbReference type="EMBL" id="BDRX01000053">
    <property type="protein sequence ID" value="GBF94603.1"/>
    <property type="molecule type" value="Genomic_DNA"/>
</dbReference>
<comment type="caution">
    <text evidence="13">The sequence shown here is derived from an EMBL/GenBank/DDBJ whole genome shotgun (WGS) entry which is preliminary data.</text>
</comment>
<dbReference type="InParanoid" id="A0A2V0P9M6"/>
<evidence type="ECO:0000256" key="8">
    <source>
        <dbReference type="ARBA" id="ARBA00023133"/>
    </source>
</evidence>
<feature type="transmembrane region" description="Helical" evidence="12">
    <location>
        <begin position="327"/>
        <end position="343"/>
    </location>
</feature>
<evidence type="ECO:0000256" key="10">
    <source>
        <dbReference type="ARBA" id="ARBA00044501"/>
    </source>
</evidence>
<feature type="transmembrane region" description="Helical" evidence="12">
    <location>
        <begin position="125"/>
        <end position="145"/>
    </location>
</feature>
<dbReference type="InterPro" id="IPR023754">
    <property type="entry name" value="HemeA_Synthase_type2"/>
</dbReference>
<evidence type="ECO:0000256" key="9">
    <source>
        <dbReference type="ARBA" id="ARBA00023136"/>
    </source>
</evidence>
<keyword evidence="14" id="KW-1185">Reference proteome</keyword>
<dbReference type="AlphaFoldDB" id="A0A2V0P9M6"/>
<evidence type="ECO:0000256" key="2">
    <source>
        <dbReference type="ARBA" id="ARBA00004141"/>
    </source>
</evidence>
<dbReference type="PANTHER" id="PTHR23289">
    <property type="entry name" value="CYTOCHROME C OXIDASE ASSEMBLY PROTEIN COX15"/>
    <property type="match status" value="1"/>
</dbReference>
<protein>
    <submittedName>
        <fullName evidence="13">Uncharacterized protein</fullName>
    </submittedName>
</protein>
<evidence type="ECO:0000256" key="7">
    <source>
        <dbReference type="ARBA" id="ARBA00023004"/>
    </source>
</evidence>
<comment type="cofactor">
    <cofactor evidence="1">
        <name>heme b</name>
        <dbReference type="ChEBI" id="CHEBI:60344"/>
    </cofactor>
</comment>
<gene>
    <name evidence="13" type="ORF">Rsub_06718</name>
</gene>
<evidence type="ECO:0000256" key="6">
    <source>
        <dbReference type="ARBA" id="ARBA00023002"/>
    </source>
</evidence>
<dbReference type="Proteomes" id="UP000247498">
    <property type="component" value="Unassembled WGS sequence"/>
</dbReference>
<evidence type="ECO:0000256" key="11">
    <source>
        <dbReference type="ARBA" id="ARBA00048044"/>
    </source>
</evidence>
<evidence type="ECO:0000313" key="13">
    <source>
        <dbReference type="EMBL" id="GBF94603.1"/>
    </source>
</evidence>
<keyword evidence="6" id="KW-0560">Oxidoreductase</keyword>
<sequence length="500" mass="51131">MAQRQGALLLLRRGMAVCSRCSAGGSAGALAGSEGAAQQAWRALGRGGCGAQRAWSSLRAAPGRDAAGAWRSFASRLHATLAAEANGAAGAAAGAAAASAGAAAAAGPPGAALAAGVPDAARRAMAWWLGGCTAWVFAMVVIGGVTRLTRSGLSMTDWKFTGERPPLTQADWEAEFEKYKQSPEFRLAHSHMGVEDFKFIFWWEYGHRMWGRVLGLVFALPTAAFAVKGAVNGPLAGRLGLLFAMGGAQGLVGWWMVRSGLEEPEDRHAVPRVSPYRLAAHLTSAFAIYATLAWTTLTLAAPASALAAAPPAAAAAAAALRRRALPLAALVGVTAVSGAFVAGKDAGRAFNTFPKMNGQWVPDDYFSGLPPLRNAFENTAAVQLHHRALALTTLAAVAALFASSRGAPLPAAPRRWLAALAAATGAQVALGITTLLLHVPVPLGAAHQAGAMLVFASALGLLHSVRPAAASRAARAVSRAAPPLGLAATAAVGYAVTQMK</sequence>
<keyword evidence="5 12" id="KW-1133">Transmembrane helix</keyword>
<feature type="transmembrane region" description="Helical" evidence="12">
    <location>
        <begin position="416"/>
        <end position="439"/>
    </location>
</feature>
<dbReference type="GO" id="GO:0016653">
    <property type="term" value="F:oxidoreductase activity, acting on NAD(P)H, heme protein as acceptor"/>
    <property type="evidence" value="ECO:0007669"/>
    <property type="project" value="TreeGrafter"/>
</dbReference>
<evidence type="ECO:0000256" key="3">
    <source>
        <dbReference type="ARBA" id="ARBA00022692"/>
    </source>
</evidence>
<organism evidence="13 14">
    <name type="scientific">Raphidocelis subcapitata</name>
    <dbReference type="NCBI Taxonomy" id="307507"/>
    <lineage>
        <taxon>Eukaryota</taxon>
        <taxon>Viridiplantae</taxon>
        <taxon>Chlorophyta</taxon>
        <taxon>core chlorophytes</taxon>
        <taxon>Chlorophyceae</taxon>
        <taxon>CS clade</taxon>
        <taxon>Sphaeropleales</taxon>
        <taxon>Selenastraceae</taxon>
        <taxon>Raphidocelis</taxon>
    </lineage>
</organism>
<name>A0A2V0P9M6_9CHLO</name>
<feature type="transmembrane region" description="Helical" evidence="12">
    <location>
        <begin position="445"/>
        <end position="465"/>
    </location>
</feature>
<dbReference type="InterPro" id="IPR003780">
    <property type="entry name" value="COX15/CtaA_fam"/>
</dbReference>
<dbReference type="OrthoDB" id="1726137at2759"/>
<dbReference type="HAMAP" id="MF_01665">
    <property type="entry name" value="HemeA_synth_type2"/>
    <property type="match status" value="1"/>
</dbReference>
<evidence type="ECO:0000256" key="4">
    <source>
        <dbReference type="ARBA" id="ARBA00022723"/>
    </source>
</evidence>
<dbReference type="STRING" id="307507.A0A2V0P9M6"/>
<keyword evidence="8" id="KW-0350">Heme biosynthesis</keyword>
<proteinExistence type="inferred from homology"/>
<comment type="subcellular location">
    <subcellularLocation>
        <location evidence="2">Membrane</location>
        <topology evidence="2">Multi-pass membrane protein</topology>
    </subcellularLocation>
</comment>
<keyword evidence="9 12" id="KW-0472">Membrane</keyword>
<evidence type="ECO:0000256" key="5">
    <source>
        <dbReference type="ARBA" id="ARBA00022989"/>
    </source>
</evidence>
<evidence type="ECO:0000313" key="14">
    <source>
        <dbReference type="Proteomes" id="UP000247498"/>
    </source>
</evidence>
<accession>A0A2V0P9M6</accession>
<comment type="pathway">
    <text evidence="10">Porphyrin-containing compound metabolism; heme A biosynthesis; heme A from heme O: step 1/1.</text>
</comment>
<evidence type="ECO:0000256" key="12">
    <source>
        <dbReference type="SAM" id="Phobius"/>
    </source>
</evidence>
<dbReference type="GO" id="GO:0120547">
    <property type="term" value="F:heme A synthase activity"/>
    <property type="evidence" value="ECO:0007669"/>
    <property type="project" value="UniProtKB-EC"/>
</dbReference>